<reference evidence="1 2" key="2">
    <citation type="journal article" date="2023" name="Mol. Biol. Evol.">
        <title>Genomics of Secondarily Temperate Adaptation in the Only Non-Antarctic Icefish.</title>
        <authorList>
            <person name="Rivera-Colon A.G."/>
            <person name="Rayamajhi N."/>
            <person name="Minhas B.F."/>
            <person name="Madrigal G."/>
            <person name="Bilyk K.T."/>
            <person name="Yoon V."/>
            <person name="Hune M."/>
            <person name="Gregory S."/>
            <person name="Cheng C.H.C."/>
            <person name="Catchen J.M."/>
        </authorList>
    </citation>
    <scope>NUCLEOTIDE SEQUENCE [LARGE SCALE GENOMIC DNA]</scope>
    <source>
        <strain evidence="1">JMC-PN-2008</strain>
    </source>
</reference>
<sequence length="69" mass="7768">MEYKIIQKETGLFFAKEINLKILEIFSVIVILAPADTAHRTLNTIGISGGQTNKLHRQHRKGMIDGYGQ</sequence>
<keyword evidence="2" id="KW-1185">Reference proteome</keyword>
<name>A0AAN8AH17_ELEMC</name>
<protein>
    <submittedName>
        <fullName evidence="1">Uncharacterized protein</fullName>
    </submittedName>
</protein>
<evidence type="ECO:0000313" key="1">
    <source>
        <dbReference type="EMBL" id="KAK5859633.1"/>
    </source>
</evidence>
<gene>
    <name evidence="1" type="ORF">PBY51_021176</name>
</gene>
<organism evidence="1 2">
    <name type="scientific">Eleginops maclovinus</name>
    <name type="common">Patagonian blennie</name>
    <name type="synonym">Eleginus maclovinus</name>
    <dbReference type="NCBI Taxonomy" id="56733"/>
    <lineage>
        <taxon>Eukaryota</taxon>
        <taxon>Metazoa</taxon>
        <taxon>Chordata</taxon>
        <taxon>Craniata</taxon>
        <taxon>Vertebrata</taxon>
        <taxon>Euteleostomi</taxon>
        <taxon>Actinopterygii</taxon>
        <taxon>Neopterygii</taxon>
        <taxon>Teleostei</taxon>
        <taxon>Neoteleostei</taxon>
        <taxon>Acanthomorphata</taxon>
        <taxon>Eupercaria</taxon>
        <taxon>Perciformes</taxon>
        <taxon>Notothenioidei</taxon>
        <taxon>Eleginopidae</taxon>
        <taxon>Eleginops</taxon>
    </lineage>
</organism>
<dbReference type="EMBL" id="JAUZQC010000014">
    <property type="protein sequence ID" value="KAK5859633.1"/>
    <property type="molecule type" value="Genomic_DNA"/>
</dbReference>
<evidence type="ECO:0000313" key="2">
    <source>
        <dbReference type="Proteomes" id="UP001346869"/>
    </source>
</evidence>
<dbReference type="Proteomes" id="UP001346869">
    <property type="component" value="Unassembled WGS sequence"/>
</dbReference>
<accession>A0AAN8AH17</accession>
<dbReference type="AlphaFoldDB" id="A0AAN8AH17"/>
<comment type="caution">
    <text evidence="1">The sequence shown here is derived from an EMBL/GenBank/DDBJ whole genome shotgun (WGS) entry which is preliminary data.</text>
</comment>
<proteinExistence type="predicted"/>
<reference evidence="1 2" key="1">
    <citation type="journal article" date="2023" name="Genes (Basel)">
        <title>Chromosome-Level Genome Assembly and Circadian Gene Repertoire of the Patagonia Blennie Eleginops maclovinus-The Closest Ancestral Proxy of Antarctic Cryonotothenioids.</title>
        <authorList>
            <person name="Cheng C.C."/>
            <person name="Rivera-Colon A.G."/>
            <person name="Minhas B.F."/>
            <person name="Wilson L."/>
            <person name="Rayamajhi N."/>
            <person name="Vargas-Chacoff L."/>
            <person name="Catchen J.M."/>
        </authorList>
    </citation>
    <scope>NUCLEOTIDE SEQUENCE [LARGE SCALE GENOMIC DNA]</scope>
    <source>
        <strain evidence="1">JMC-PN-2008</strain>
    </source>
</reference>